<feature type="transmembrane region" description="Helical" evidence="1">
    <location>
        <begin position="157"/>
        <end position="176"/>
    </location>
</feature>
<keyword evidence="1" id="KW-0812">Transmembrane</keyword>
<evidence type="ECO:0000313" key="2">
    <source>
        <dbReference type="EMBL" id="MFC3959766.1"/>
    </source>
</evidence>
<evidence type="ECO:0000313" key="3">
    <source>
        <dbReference type="Proteomes" id="UP001595846"/>
    </source>
</evidence>
<dbReference type="GeneID" id="73902392"/>
<dbReference type="RefSeq" id="WP_256533280.1">
    <property type="nucleotide sequence ID" value="NZ_CP101824.1"/>
</dbReference>
<sequence>MSEDVDRADLQRDLDRIKEAMGIAERYENAPEQWLGFGVVVAVACALSQYVVVERLPTYWFLVIWIGLFAAVGVVLNRRYGYAFEPGSNRPNVGFQILVLYVAAFAVQIVAASFLPALSYTEESAFVLGIVLVLLGTAYVVAGETMKAYHIRDRDRYAFHAGGLLLVVLGVAITTVDSLHVWGFAVFGGVYLAYALGSYWVLSRP</sequence>
<dbReference type="EMBL" id="JBHSAQ010000013">
    <property type="protein sequence ID" value="MFC3959766.1"/>
    <property type="molecule type" value="Genomic_DNA"/>
</dbReference>
<feature type="transmembrane region" description="Helical" evidence="1">
    <location>
        <begin position="124"/>
        <end position="145"/>
    </location>
</feature>
<accession>A0ABD5NSM7</accession>
<evidence type="ECO:0000256" key="1">
    <source>
        <dbReference type="SAM" id="Phobius"/>
    </source>
</evidence>
<dbReference type="AlphaFoldDB" id="A0ABD5NSM7"/>
<feature type="transmembrane region" description="Helical" evidence="1">
    <location>
        <begin position="34"/>
        <end position="52"/>
    </location>
</feature>
<dbReference type="Proteomes" id="UP001595846">
    <property type="component" value="Unassembled WGS sequence"/>
</dbReference>
<reference evidence="2 3" key="1">
    <citation type="journal article" date="2019" name="Int. J. Syst. Evol. Microbiol.">
        <title>The Global Catalogue of Microorganisms (GCM) 10K type strain sequencing project: providing services to taxonomists for standard genome sequencing and annotation.</title>
        <authorList>
            <consortium name="The Broad Institute Genomics Platform"/>
            <consortium name="The Broad Institute Genome Sequencing Center for Infectious Disease"/>
            <person name="Wu L."/>
            <person name="Ma J."/>
        </authorList>
    </citation>
    <scope>NUCLEOTIDE SEQUENCE [LARGE SCALE GENOMIC DNA]</scope>
    <source>
        <strain evidence="2 3">IBRC-M 10256</strain>
    </source>
</reference>
<organism evidence="2 3">
    <name type="scientific">Halovivax cerinus</name>
    <dbReference type="NCBI Taxonomy" id="1487865"/>
    <lineage>
        <taxon>Archaea</taxon>
        <taxon>Methanobacteriati</taxon>
        <taxon>Methanobacteriota</taxon>
        <taxon>Stenosarchaea group</taxon>
        <taxon>Halobacteria</taxon>
        <taxon>Halobacteriales</taxon>
        <taxon>Natrialbaceae</taxon>
        <taxon>Halovivax</taxon>
    </lineage>
</organism>
<keyword evidence="1" id="KW-0472">Membrane</keyword>
<protein>
    <recommendedName>
        <fullName evidence="4">Integral membrane protein</fullName>
    </recommendedName>
</protein>
<keyword evidence="3" id="KW-1185">Reference proteome</keyword>
<keyword evidence="1" id="KW-1133">Transmembrane helix</keyword>
<feature type="transmembrane region" description="Helical" evidence="1">
    <location>
        <begin position="97"/>
        <end position="118"/>
    </location>
</feature>
<evidence type="ECO:0008006" key="4">
    <source>
        <dbReference type="Google" id="ProtNLM"/>
    </source>
</evidence>
<gene>
    <name evidence="2" type="ORF">ACFOUR_15495</name>
</gene>
<feature type="transmembrane region" description="Helical" evidence="1">
    <location>
        <begin position="182"/>
        <end position="202"/>
    </location>
</feature>
<name>A0ABD5NSM7_9EURY</name>
<comment type="caution">
    <text evidence="2">The sequence shown here is derived from an EMBL/GenBank/DDBJ whole genome shotgun (WGS) entry which is preliminary data.</text>
</comment>
<proteinExistence type="predicted"/>
<feature type="transmembrane region" description="Helical" evidence="1">
    <location>
        <begin position="58"/>
        <end position="76"/>
    </location>
</feature>